<dbReference type="AlphaFoldDB" id="F4KSR6"/>
<organism evidence="2 3">
    <name type="scientific">Haliscomenobacter hydrossis (strain ATCC 27775 / DSM 1100 / LMG 10767 / O)</name>
    <dbReference type="NCBI Taxonomy" id="760192"/>
    <lineage>
        <taxon>Bacteria</taxon>
        <taxon>Pseudomonadati</taxon>
        <taxon>Bacteroidota</taxon>
        <taxon>Saprospiria</taxon>
        <taxon>Saprospirales</taxon>
        <taxon>Haliscomenobacteraceae</taxon>
        <taxon>Haliscomenobacter</taxon>
    </lineage>
</organism>
<evidence type="ECO:0000313" key="3">
    <source>
        <dbReference type="Proteomes" id="UP000008461"/>
    </source>
</evidence>
<protein>
    <recommendedName>
        <fullName evidence="4">Lipocalin-like domain-containing protein</fullName>
    </recommendedName>
</protein>
<evidence type="ECO:0008006" key="4">
    <source>
        <dbReference type="Google" id="ProtNLM"/>
    </source>
</evidence>
<feature type="signal peptide" evidence="1">
    <location>
        <begin position="1"/>
        <end position="25"/>
    </location>
</feature>
<proteinExistence type="predicted"/>
<dbReference type="Proteomes" id="UP000008461">
    <property type="component" value="Chromosome"/>
</dbReference>
<keyword evidence="3" id="KW-1185">Reference proteome</keyword>
<keyword evidence="1" id="KW-0732">Signal</keyword>
<reference evidence="2 3" key="1">
    <citation type="journal article" date="2011" name="Stand. Genomic Sci.">
        <title>Complete genome sequence of Haliscomenobacter hydrossis type strain (O).</title>
        <authorList>
            <consortium name="US DOE Joint Genome Institute (JGI-PGF)"/>
            <person name="Daligault H."/>
            <person name="Lapidus A."/>
            <person name="Zeytun A."/>
            <person name="Nolan M."/>
            <person name="Lucas S."/>
            <person name="Del Rio T.G."/>
            <person name="Tice H."/>
            <person name="Cheng J.F."/>
            <person name="Tapia R."/>
            <person name="Han C."/>
            <person name="Goodwin L."/>
            <person name="Pitluck S."/>
            <person name="Liolios K."/>
            <person name="Pagani I."/>
            <person name="Ivanova N."/>
            <person name="Huntemann M."/>
            <person name="Mavromatis K."/>
            <person name="Mikhailova N."/>
            <person name="Pati A."/>
            <person name="Chen A."/>
            <person name="Palaniappan K."/>
            <person name="Land M."/>
            <person name="Hauser L."/>
            <person name="Brambilla E.M."/>
            <person name="Rohde M."/>
            <person name="Verbarg S."/>
            <person name="Goker M."/>
            <person name="Bristow J."/>
            <person name="Eisen J.A."/>
            <person name="Markowitz V."/>
            <person name="Hugenholtz P."/>
            <person name="Kyrpides N.C."/>
            <person name="Klenk H.P."/>
            <person name="Woyke T."/>
        </authorList>
    </citation>
    <scope>NUCLEOTIDE SEQUENCE [LARGE SCALE GENOMIC DNA]</scope>
    <source>
        <strain evidence="3">ATCC 27775 / DSM 1100 / LMG 10767 / O</strain>
    </source>
</reference>
<evidence type="ECO:0000313" key="2">
    <source>
        <dbReference type="EMBL" id="AEE48030.1"/>
    </source>
</evidence>
<dbReference type="RefSeq" id="WP_013762594.1">
    <property type="nucleotide sequence ID" value="NC_015510.1"/>
</dbReference>
<dbReference type="KEGG" id="hhy:Halhy_0117"/>
<dbReference type="HOGENOM" id="CLU_1803479_0_0_10"/>
<dbReference type="PROSITE" id="PS51257">
    <property type="entry name" value="PROKAR_LIPOPROTEIN"/>
    <property type="match status" value="1"/>
</dbReference>
<accession>F4KSR6</accession>
<sequence>MNMFKAFKLKSWVFAALVLATTMLACDSKDDAKPDQSKVEGKWKLESISGGFAGNGYTADWNYLEMNANKTYRRLQNDTLRYQGTYELQEKDGKTYIDFKVGATPSNSPFEDQDKEVAFDKDKLILSDPCCDLYQYEFSKAKN</sequence>
<dbReference type="OrthoDB" id="1492862at2"/>
<evidence type="ECO:0000256" key="1">
    <source>
        <dbReference type="SAM" id="SignalP"/>
    </source>
</evidence>
<name>F4KSR6_HALH1</name>
<reference key="2">
    <citation type="submission" date="2011-04" db="EMBL/GenBank/DDBJ databases">
        <title>Complete sequence of chromosome of Haliscomenobacter hydrossis DSM 1100.</title>
        <authorList>
            <consortium name="US DOE Joint Genome Institute (JGI-PGF)"/>
            <person name="Lucas S."/>
            <person name="Han J."/>
            <person name="Lapidus A."/>
            <person name="Bruce D."/>
            <person name="Goodwin L."/>
            <person name="Pitluck S."/>
            <person name="Peters L."/>
            <person name="Kyrpides N."/>
            <person name="Mavromatis K."/>
            <person name="Ivanova N."/>
            <person name="Ovchinnikova G."/>
            <person name="Pagani I."/>
            <person name="Daligault H."/>
            <person name="Detter J.C."/>
            <person name="Han C."/>
            <person name="Land M."/>
            <person name="Hauser L."/>
            <person name="Markowitz V."/>
            <person name="Cheng J.-F."/>
            <person name="Hugenholtz P."/>
            <person name="Woyke T."/>
            <person name="Wu D."/>
            <person name="Verbarg S."/>
            <person name="Frueling A."/>
            <person name="Brambilla E."/>
            <person name="Klenk H.-P."/>
            <person name="Eisen J.A."/>
        </authorList>
    </citation>
    <scope>NUCLEOTIDE SEQUENCE</scope>
    <source>
        <strain>DSM 1100</strain>
    </source>
</reference>
<gene>
    <name evidence="2" type="ordered locus">Halhy_0117</name>
</gene>
<dbReference type="EMBL" id="CP002691">
    <property type="protein sequence ID" value="AEE48030.1"/>
    <property type="molecule type" value="Genomic_DNA"/>
</dbReference>
<feature type="chain" id="PRO_5003315994" description="Lipocalin-like domain-containing protein" evidence="1">
    <location>
        <begin position="26"/>
        <end position="143"/>
    </location>
</feature>